<keyword evidence="3" id="KW-1185">Reference proteome</keyword>
<evidence type="ECO:0000313" key="3">
    <source>
        <dbReference type="Proteomes" id="UP001597106"/>
    </source>
</evidence>
<dbReference type="InterPro" id="IPR058548">
    <property type="entry name" value="MlaB-like_STAS"/>
</dbReference>
<dbReference type="InterPro" id="IPR002645">
    <property type="entry name" value="STAS_dom"/>
</dbReference>
<dbReference type="InterPro" id="IPR052746">
    <property type="entry name" value="MlaB_ABC_Transporter"/>
</dbReference>
<reference evidence="3" key="1">
    <citation type="journal article" date="2019" name="Int. J. Syst. Evol. Microbiol.">
        <title>The Global Catalogue of Microorganisms (GCM) 10K type strain sequencing project: providing services to taxonomists for standard genome sequencing and annotation.</title>
        <authorList>
            <consortium name="The Broad Institute Genomics Platform"/>
            <consortium name="The Broad Institute Genome Sequencing Center for Infectious Disease"/>
            <person name="Wu L."/>
            <person name="Ma J."/>
        </authorList>
    </citation>
    <scope>NUCLEOTIDE SEQUENCE [LARGE SCALE GENOMIC DNA]</scope>
    <source>
        <strain evidence="3">CCUG 59685</strain>
    </source>
</reference>
<dbReference type="RefSeq" id="WP_379077291.1">
    <property type="nucleotide sequence ID" value="NZ_JBHTJW010000003.1"/>
</dbReference>
<dbReference type="PANTHER" id="PTHR35849">
    <property type="entry name" value="BLR2341 PROTEIN"/>
    <property type="match status" value="1"/>
</dbReference>
<dbReference type="InterPro" id="IPR036513">
    <property type="entry name" value="STAS_dom_sf"/>
</dbReference>
<dbReference type="PANTHER" id="PTHR35849:SF2">
    <property type="entry name" value="BLR2341 PROTEIN"/>
    <property type="match status" value="1"/>
</dbReference>
<evidence type="ECO:0000259" key="1">
    <source>
        <dbReference type="PROSITE" id="PS50801"/>
    </source>
</evidence>
<organism evidence="2 3">
    <name type="scientific">Methylophilus glucosoxydans</name>
    <dbReference type="NCBI Taxonomy" id="752553"/>
    <lineage>
        <taxon>Bacteria</taxon>
        <taxon>Pseudomonadati</taxon>
        <taxon>Pseudomonadota</taxon>
        <taxon>Betaproteobacteria</taxon>
        <taxon>Nitrosomonadales</taxon>
        <taxon>Methylophilaceae</taxon>
        <taxon>Methylophilus</taxon>
    </lineage>
</organism>
<dbReference type="Pfam" id="PF13466">
    <property type="entry name" value="STAS_2"/>
    <property type="match status" value="1"/>
</dbReference>
<comment type="caution">
    <text evidence="2">The sequence shown here is derived from an EMBL/GenBank/DDBJ whole genome shotgun (WGS) entry which is preliminary data.</text>
</comment>
<dbReference type="Gene3D" id="3.30.750.24">
    <property type="entry name" value="STAS domain"/>
    <property type="match status" value="1"/>
</dbReference>
<feature type="domain" description="STAS" evidence="1">
    <location>
        <begin position="1"/>
        <end position="107"/>
    </location>
</feature>
<dbReference type="EMBL" id="JBHTJW010000003">
    <property type="protein sequence ID" value="MFD0930615.1"/>
    <property type="molecule type" value="Genomic_DNA"/>
</dbReference>
<proteinExistence type="predicted"/>
<name>A0ABW3GLL9_9PROT</name>
<evidence type="ECO:0000313" key="2">
    <source>
        <dbReference type="EMBL" id="MFD0930615.1"/>
    </source>
</evidence>
<dbReference type="CDD" id="cd07043">
    <property type="entry name" value="STAS_anti-anti-sigma_factors"/>
    <property type="match status" value="1"/>
</dbReference>
<gene>
    <name evidence="2" type="ORF">ACFQ1T_12585</name>
</gene>
<dbReference type="PROSITE" id="PS50801">
    <property type="entry name" value="STAS"/>
    <property type="match status" value="1"/>
</dbReference>
<accession>A0ABW3GLL9</accession>
<sequence>MPVMIDTNEARCALTFSGELNIYNAAETMAQVKTELSKTLPLHLELAEVDEVDAAGLQILMAIRLHALSHGVDFQLANPSDAVMDLIELSDTAGFFGITQVLTEVAA</sequence>
<protein>
    <submittedName>
        <fullName evidence="2">Lipid asymmetry maintenance protein MlaB</fullName>
    </submittedName>
</protein>
<dbReference type="Proteomes" id="UP001597106">
    <property type="component" value="Unassembled WGS sequence"/>
</dbReference>
<dbReference type="SUPFAM" id="SSF52091">
    <property type="entry name" value="SpoIIaa-like"/>
    <property type="match status" value="1"/>
</dbReference>